<dbReference type="Gene3D" id="3.40.50.10740">
    <property type="entry name" value="Class I glutamine amidotransferase-like"/>
    <property type="match status" value="1"/>
</dbReference>
<keyword evidence="3" id="KW-0645">Protease</keyword>
<dbReference type="AlphaFoldDB" id="A0A3S4RQU2"/>
<dbReference type="InterPro" id="IPR040449">
    <property type="entry name" value="Peptidase_S66_N"/>
</dbReference>
<keyword evidence="10" id="KW-1185">Reference proteome</keyword>
<keyword evidence="4" id="KW-0378">Hydrolase</keyword>
<evidence type="ECO:0000259" key="7">
    <source>
        <dbReference type="Pfam" id="PF02016"/>
    </source>
</evidence>
<evidence type="ECO:0000256" key="5">
    <source>
        <dbReference type="ARBA" id="ARBA00022825"/>
    </source>
</evidence>
<evidence type="ECO:0000256" key="6">
    <source>
        <dbReference type="PIRSR" id="PIRSR028757-1"/>
    </source>
</evidence>
<evidence type="ECO:0000256" key="2">
    <source>
        <dbReference type="ARBA" id="ARBA00022645"/>
    </source>
</evidence>
<dbReference type="PIRSF" id="PIRSF028757">
    <property type="entry name" value="LD-carboxypeptidase"/>
    <property type="match status" value="1"/>
</dbReference>
<sequence>MIKQPPYLKKGDKIAIVCPAKKLPKPIDKGIEILQSWGLEVVLGKTVSSSHHQFSGTDELRAQDIQQFLDDPSIKAIIAGRGGYGTIRIIDELDFTIFNESPKWLVGFSDITILLSHALAKLNTQSIHGQMPYTFEDSTPEALESLRKALFGENDTYAYQSDVKGRDGLIEGELVGGNLTLLLAVEGSVSEMDYEDKILFIEDVGEHEYSIDRMMRTLKRKGKLAKLKGLVVGAFNEIGEESIFFGQTPEEVIWELAKEYNYPICFNFPSGHIADNRAMVLGKTVSLSVENKNIELKYL</sequence>
<dbReference type="RefSeq" id="WP_113647650.1">
    <property type="nucleotide sequence ID" value="NZ_QMHN01000003.1"/>
</dbReference>
<reference evidence="9 10" key="1">
    <citation type="submission" date="2018-06" db="EMBL/GenBank/DDBJ databases">
        <title>Pedobacter endophyticus sp. nov., an endophytic bacterium isolated from a leaf of Triticum aestivum.</title>
        <authorList>
            <person name="Zhang L."/>
        </authorList>
    </citation>
    <scope>NUCLEOTIDE SEQUENCE [LARGE SCALE GENOMIC DNA]</scope>
    <source>
        <strain evidence="9 10">CM134L-2</strain>
    </source>
</reference>
<comment type="caution">
    <text evidence="9">The sequence shown here is derived from an EMBL/GenBank/DDBJ whole genome shotgun (WGS) entry which is preliminary data.</text>
</comment>
<organism evidence="9 10">
    <name type="scientific">Pedobacter chitinilyticus</name>
    <dbReference type="NCBI Taxonomy" id="2233776"/>
    <lineage>
        <taxon>Bacteria</taxon>
        <taxon>Pseudomonadati</taxon>
        <taxon>Bacteroidota</taxon>
        <taxon>Sphingobacteriia</taxon>
        <taxon>Sphingobacteriales</taxon>
        <taxon>Sphingobacteriaceae</taxon>
        <taxon>Pedobacter</taxon>
    </lineage>
</organism>
<evidence type="ECO:0000313" key="10">
    <source>
        <dbReference type="Proteomes" id="UP000284120"/>
    </source>
</evidence>
<protein>
    <submittedName>
        <fullName evidence="9">LD-carboxypeptidase</fullName>
    </submittedName>
</protein>
<feature type="active site" description="Nucleophile" evidence="6">
    <location>
        <position position="109"/>
    </location>
</feature>
<feature type="domain" description="LD-carboxypeptidase C-terminal" evidence="8">
    <location>
        <begin position="171"/>
        <end position="287"/>
    </location>
</feature>
<feature type="domain" description="LD-carboxypeptidase N-terminal" evidence="7">
    <location>
        <begin position="14"/>
        <end position="129"/>
    </location>
</feature>
<dbReference type="GO" id="GO:0004180">
    <property type="term" value="F:carboxypeptidase activity"/>
    <property type="evidence" value="ECO:0007669"/>
    <property type="project" value="UniProtKB-KW"/>
</dbReference>
<evidence type="ECO:0000256" key="3">
    <source>
        <dbReference type="ARBA" id="ARBA00022670"/>
    </source>
</evidence>
<dbReference type="InterPro" id="IPR040921">
    <property type="entry name" value="Peptidase_S66C"/>
</dbReference>
<evidence type="ECO:0000259" key="8">
    <source>
        <dbReference type="Pfam" id="PF17676"/>
    </source>
</evidence>
<dbReference type="Proteomes" id="UP000284120">
    <property type="component" value="Unassembled WGS sequence"/>
</dbReference>
<dbReference type="GO" id="GO:0008236">
    <property type="term" value="F:serine-type peptidase activity"/>
    <property type="evidence" value="ECO:0007669"/>
    <property type="project" value="UniProtKB-KW"/>
</dbReference>
<keyword evidence="5" id="KW-0720">Serine protease</keyword>
<feature type="active site" description="Charge relay system" evidence="6">
    <location>
        <position position="272"/>
    </location>
</feature>
<dbReference type="SUPFAM" id="SSF52317">
    <property type="entry name" value="Class I glutamine amidotransferase-like"/>
    <property type="match status" value="1"/>
</dbReference>
<comment type="similarity">
    <text evidence="1">Belongs to the peptidase S66 family.</text>
</comment>
<dbReference type="PANTHER" id="PTHR30237">
    <property type="entry name" value="MURAMOYLTETRAPEPTIDE CARBOXYPEPTIDASE"/>
    <property type="match status" value="1"/>
</dbReference>
<dbReference type="CDD" id="cd07025">
    <property type="entry name" value="Peptidase_S66"/>
    <property type="match status" value="1"/>
</dbReference>
<gene>
    <name evidence="9" type="ORF">DPV69_12225</name>
</gene>
<dbReference type="Gene3D" id="3.50.30.60">
    <property type="entry name" value="LD-carboxypeptidase A C-terminal domain-like"/>
    <property type="match status" value="1"/>
</dbReference>
<name>A0A3S4RQU2_9SPHI</name>
<proteinExistence type="inferred from homology"/>
<dbReference type="InterPro" id="IPR003507">
    <property type="entry name" value="S66_fam"/>
</dbReference>
<dbReference type="Pfam" id="PF02016">
    <property type="entry name" value="Peptidase_S66"/>
    <property type="match status" value="1"/>
</dbReference>
<dbReference type="SUPFAM" id="SSF141986">
    <property type="entry name" value="LD-carboxypeptidase A C-terminal domain-like"/>
    <property type="match status" value="1"/>
</dbReference>
<dbReference type="InterPro" id="IPR027478">
    <property type="entry name" value="LdcA_N"/>
</dbReference>
<dbReference type="GO" id="GO:0006508">
    <property type="term" value="P:proteolysis"/>
    <property type="evidence" value="ECO:0007669"/>
    <property type="project" value="UniProtKB-KW"/>
</dbReference>
<evidence type="ECO:0000256" key="1">
    <source>
        <dbReference type="ARBA" id="ARBA00010233"/>
    </source>
</evidence>
<dbReference type="Pfam" id="PF17676">
    <property type="entry name" value="Peptidase_S66C"/>
    <property type="match status" value="1"/>
</dbReference>
<dbReference type="OrthoDB" id="9807329at2"/>
<dbReference type="PANTHER" id="PTHR30237:SF2">
    <property type="entry name" value="MUREIN TETRAPEPTIDE CARBOXYPEPTIDASE"/>
    <property type="match status" value="1"/>
</dbReference>
<accession>A0A3S4RQU2</accession>
<evidence type="ECO:0000313" key="9">
    <source>
        <dbReference type="EMBL" id="RWU07740.1"/>
    </source>
</evidence>
<dbReference type="InterPro" id="IPR027461">
    <property type="entry name" value="Carboxypeptidase_A_C_sf"/>
</dbReference>
<keyword evidence="2 9" id="KW-0121">Carboxypeptidase</keyword>
<feature type="active site" description="Charge relay system" evidence="6">
    <location>
        <position position="202"/>
    </location>
</feature>
<dbReference type="InterPro" id="IPR029062">
    <property type="entry name" value="Class_I_gatase-like"/>
</dbReference>
<dbReference type="EMBL" id="SAYW01000003">
    <property type="protein sequence ID" value="RWU07740.1"/>
    <property type="molecule type" value="Genomic_DNA"/>
</dbReference>
<evidence type="ECO:0000256" key="4">
    <source>
        <dbReference type="ARBA" id="ARBA00022801"/>
    </source>
</evidence>